<evidence type="ECO:0000256" key="5">
    <source>
        <dbReference type="ARBA" id="ARBA00022755"/>
    </source>
</evidence>
<dbReference type="FunFam" id="3.30.1330.10:FF:000001">
    <property type="entry name" value="Phosphoribosylformylglycinamidine cyclo-ligase"/>
    <property type="match status" value="1"/>
</dbReference>
<dbReference type="CDD" id="cd02196">
    <property type="entry name" value="PurM"/>
    <property type="match status" value="1"/>
</dbReference>
<keyword evidence="3" id="KW-0436">Ligase</keyword>
<dbReference type="InterPro" id="IPR020560">
    <property type="entry name" value="PRibGlycinamide_synth_C-dom"/>
</dbReference>
<evidence type="ECO:0000256" key="6">
    <source>
        <dbReference type="ARBA" id="ARBA00022840"/>
    </source>
</evidence>
<dbReference type="SUPFAM" id="SSF55326">
    <property type="entry name" value="PurM N-terminal domain-like"/>
    <property type="match status" value="1"/>
</dbReference>
<proteinExistence type="inferred from homology"/>
<dbReference type="SUPFAM" id="SSF56042">
    <property type="entry name" value="PurM C-terminal domain-like"/>
    <property type="match status" value="1"/>
</dbReference>
<dbReference type="FunFam" id="3.90.600.10:FF:000001">
    <property type="entry name" value="Trifunctional purine biosynthetic protein adenosine-3"/>
    <property type="match status" value="1"/>
</dbReference>
<protein>
    <recommendedName>
        <fullName evidence="2">phosphoribosylformylglycinamidine cyclo-ligase</fullName>
        <ecNumber evidence="2">6.3.3.1</ecNumber>
    </recommendedName>
</protein>
<evidence type="ECO:0000259" key="8">
    <source>
        <dbReference type="SMART" id="SM01210"/>
    </source>
</evidence>
<dbReference type="InterPro" id="IPR016188">
    <property type="entry name" value="PurM-like_N"/>
</dbReference>
<dbReference type="Gene3D" id="3.30.1330.10">
    <property type="entry name" value="PurM-like, N-terminal domain"/>
    <property type="match status" value="1"/>
</dbReference>
<dbReference type="FunFam" id="3.90.650.10:FF:000007">
    <property type="entry name" value="Trifunctional purine biosynthetic protein adenosine-3"/>
    <property type="match status" value="1"/>
</dbReference>
<dbReference type="PANTHER" id="PTHR10520:SF12">
    <property type="entry name" value="TRIFUNCTIONAL PURINE BIOSYNTHETIC PROTEIN ADENOSINE-3"/>
    <property type="match status" value="1"/>
</dbReference>
<dbReference type="InterPro" id="IPR010918">
    <property type="entry name" value="PurM-like_C_dom"/>
</dbReference>
<dbReference type="HAMAP" id="MF_00741">
    <property type="entry name" value="AIRS"/>
    <property type="match status" value="1"/>
</dbReference>
<dbReference type="GO" id="GO:0004637">
    <property type="term" value="F:phosphoribosylamine-glycine ligase activity"/>
    <property type="evidence" value="ECO:0007669"/>
    <property type="project" value="InterPro"/>
</dbReference>
<comment type="pathway">
    <text evidence="1">Purine metabolism; IMP biosynthesis via de novo pathway; 5-amino-1-(5-phospho-D-ribosyl)imidazole from N(2)-formyl-N(1)-(5-phospho-D-ribosyl)glycinamide: step 2/2.</text>
</comment>
<evidence type="ECO:0000256" key="4">
    <source>
        <dbReference type="ARBA" id="ARBA00022741"/>
    </source>
</evidence>
<dbReference type="Pfam" id="PF02769">
    <property type="entry name" value="AIRS_C"/>
    <property type="match status" value="1"/>
</dbReference>
<keyword evidence="7" id="KW-0464">Manganese</keyword>
<dbReference type="GO" id="GO:0046084">
    <property type="term" value="P:adenine biosynthetic process"/>
    <property type="evidence" value="ECO:0007669"/>
    <property type="project" value="TreeGrafter"/>
</dbReference>
<dbReference type="EC" id="6.3.3.1" evidence="2"/>
<dbReference type="GO" id="GO:0005524">
    <property type="term" value="F:ATP binding"/>
    <property type="evidence" value="ECO:0007669"/>
    <property type="project" value="UniProtKB-KW"/>
</dbReference>
<keyword evidence="10" id="KW-1185">Reference proteome</keyword>
<dbReference type="SMART" id="SM01210">
    <property type="entry name" value="GARS_C"/>
    <property type="match status" value="1"/>
</dbReference>
<dbReference type="SUPFAM" id="SSF51246">
    <property type="entry name" value="Rudiment single hybrid motif"/>
    <property type="match status" value="1"/>
</dbReference>
<organism evidence="9 10">
    <name type="scientific">Emydomyces testavorans</name>
    <dbReference type="NCBI Taxonomy" id="2070801"/>
    <lineage>
        <taxon>Eukaryota</taxon>
        <taxon>Fungi</taxon>
        <taxon>Dikarya</taxon>
        <taxon>Ascomycota</taxon>
        <taxon>Pezizomycotina</taxon>
        <taxon>Eurotiomycetes</taxon>
        <taxon>Eurotiomycetidae</taxon>
        <taxon>Onygenales</taxon>
        <taxon>Nannizziopsiaceae</taxon>
        <taxon>Emydomyces</taxon>
    </lineage>
</organism>
<dbReference type="PANTHER" id="PTHR10520">
    <property type="entry name" value="TRIFUNCTIONAL PURINE BIOSYNTHETIC PROTEIN ADENOSINE-3-RELATED"/>
    <property type="match status" value="1"/>
</dbReference>
<dbReference type="InterPro" id="IPR036921">
    <property type="entry name" value="PurM-like_N_sf"/>
</dbReference>
<dbReference type="InterPro" id="IPR036676">
    <property type="entry name" value="PurM-like_C_sf"/>
</dbReference>
<keyword evidence="6" id="KW-0067">ATP-binding</keyword>
<keyword evidence="4" id="KW-0547">Nucleotide-binding</keyword>
<evidence type="ECO:0000256" key="3">
    <source>
        <dbReference type="ARBA" id="ARBA00022598"/>
    </source>
</evidence>
<dbReference type="GO" id="GO:0004641">
    <property type="term" value="F:phosphoribosylformylglycinamidine cyclo-ligase activity"/>
    <property type="evidence" value="ECO:0007669"/>
    <property type="project" value="UniProtKB-EC"/>
</dbReference>
<evidence type="ECO:0000256" key="7">
    <source>
        <dbReference type="ARBA" id="ARBA00023211"/>
    </source>
</evidence>
<dbReference type="InterPro" id="IPR011054">
    <property type="entry name" value="Rudment_hybrid_motif"/>
</dbReference>
<sequence length="518" mass="54414">MTKNGPKVLEYNVRGGDPETQTLLPLLSDDTDLAEIMVACTEHWLDGVTINVKSCFATTVIAVAEGYPGSYAKGRDINLDSAKPETLIFHAGTSMVDNQLKTSGGRVIAATATAATLEDAVRKAYSGISTIRFQGMHYRKDIGHRAFRISSDKREGITYAAAGVSIDAGNELVNRIKANVARTKRPGSDAIIGGFGGAFSLAACNSGFHSSSPTLIGAIDGVGTKLKVAHEMKVHNTVGIDLVAMNVNDLVVQGGEPLFFLDCFSCGKLDVEIAASFVSGVADGCVEAGCALVGGETAEMPGLFIDGAYDAVGAAVGAIDSNTHPILPMAEKMEAGDVLLGLASSGPHSNGYSLVRKIVERSGLSYHDPAPFEASAVSLGAALLTPTRIYVKPLLSALVSFAAGTIKGLAHITGGGLIENVPRMLPESLCAEIDVATWPLPGVFRWLKKTGNVSTTEMGRALNNGIGMVMVVSAKEAEDIKRHMEKQGETVYVIGTLIEKANKSDEGCVLKNLSRWDD</sequence>
<dbReference type="Gene3D" id="3.90.650.10">
    <property type="entry name" value="PurM-like C-terminal domain"/>
    <property type="match status" value="1"/>
</dbReference>
<feature type="domain" description="Phosphoribosylglycinamide synthetase C-domain" evidence="8">
    <location>
        <begin position="56"/>
        <end position="147"/>
    </location>
</feature>
<name>A0AAF0ILQ1_9EURO</name>
<evidence type="ECO:0000313" key="9">
    <source>
        <dbReference type="EMBL" id="WEW61978.1"/>
    </source>
</evidence>
<dbReference type="GO" id="GO:0006189">
    <property type="term" value="P:'de novo' IMP biosynthetic process"/>
    <property type="evidence" value="ECO:0007669"/>
    <property type="project" value="InterPro"/>
</dbReference>
<dbReference type="Pfam" id="PF02843">
    <property type="entry name" value="GARS_C"/>
    <property type="match status" value="1"/>
</dbReference>
<dbReference type="AlphaFoldDB" id="A0AAF0ILQ1"/>
<keyword evidence="5" id="KW-0658">Purine biosynthesis</keyword>
<gene>
    <name evidence="9" type="primary">ade1_1</name>
    <name evidence="9" type="ORF">PRK78_007478</name>
</gene>
<dbReference type="EMBL" id="CP120631">
    <property type="protein sequence ID" value="WEW61978.1"/>
    <property type="molecule type" value="Genomic_DNA"/>
</dbReference>
<reference evidence="9" key="1">
    <citation type="submission" date="2023-03" db="EMBL/GenBank/DDBJ databases">
        <title>Emydomyces testavorans Genome Sequence.</title>
        <authorList>
            <person name="Hoyer L."/>
        </authorList>
    </citation>
    <scope>NUCLEOTIDE SEQUENCE</scope>
    <source>
        <strain evidence="9">16-2883</strain>
    </source>
</reference>
<dbReference type="GO" id="GO:0005829">
    <property type="term" value="C:cytosol"/>
    <property type="evidence" value="ECO:0007669"/>
    <property type="project" value="TreeGrafter"/>
</dbReference>
<evidence type="ECO:0000313" key="10">
    <source>
        <dbReference type="Proteomes" id="UP001219355"/>
    </source>
</evidence>
<evidence type="ECO:0000256" key="2">
    <source>
        <dbReference type="ARBA" id="ARBA00013047"/>
    </source>
</evidence>
<dbReference type="Proteomes" id="UP001219355">
    <property type="component" value="Chromosome 5"/>
</dbReference>
<dbReference type="NCBIfam" id="TIGR00878">
    <property type="entry name" value="purM"/>
    <property type="match status" value="1"/>
</dbReference>
<dbReference type="InterPro" id="IPR004733">
    <property type="entry name" value="PurM_cligase"/>
</dbReference>
<evidence type="ECO:0000256" key="1">
    <source>
        <dbReference type="ARBA" id="ARBA00004686"/>
    </source>
</evidence>
<dbReference type="Gene3D" id="3.90.600.10">
    <property type="entry name" value="Phosphoribosylglycinamide synthetase, C-terminal domain"/>
    <property type="match status" value="1"/>
</dbReference>
<dbReference type="Pfam" id="PF00586">
    <property type="entry name" value="AIRS"/>
    <property type="match status" value="1"/>
</dbReference>
<dbReference type="InterPro" id="IPR037123">
    <property type="entry name" value="PRibGlycinamide_synth_C_sf"/>
</dbReference>
<accession>A0AAF0ILQ1</accession>
<dbReference type="Gene3D" id="3.30.470.20">
    <property type="entry name" value="ATP-grasp fold, B domain"/>
    <property type="match status" value="1"/>
</dbReference>